<feature type="transmembrane region" description="Helical" evidence="12">
    <location>
        <begin position="12"/>
        <end position="32"/>
    </location>
</feature>
<evidence type="ECO:0000256" key="9">
    <source>
        <dbReference type="ARBA" id="ARBA00022989"/>
    </source>
</evidence>
<dbReference type="PANTHER" id="PTHR33529:SF7">
    <property type="entry name" value="LIPOPOLYSACCHARIDE EXPORT SYSTEM PERMEASE PROTEIN LPTF"/>
    <property type="match status" value="1"/>
</dbReference>
<keyword evidence="6" id="KW-1003">Cell membrane</keyword>
<keyword evidence="9 12" id="KW-1133">Transmembrane helix</keyword>
<name>A0ABW1XPI4_9ALTE</name>
<comment type="function">
    <text evidence="1">Part of the ABC transporter complex LptBFG involved in the translocation of lipopolysaccharide (LPS) from the inner membrane to the outer membrane.</text>
</comment>
<evidence type="ECO:0000256" key="10">
    <source>
        <dbReference type="ARBA" id="ARBA00023136"/>
    </source>
</evidence>
<evidence type="ECO:0000313" key="14">
    <source>
        <dbReference type="Proteomes" id="UP001596364"/>
    </source>
</evidence>
<proteinExistence type="inferred from homology"/>
<keyword evidence="5" id="KW-0813">Transport</keyword>
<dbReference type="InterPro" id="IPR005495">
    <property type="entry name" value="LptG/LptF_permease"/>
</dbReference>
<keyword evidence="8 12" id="KW-0812">Transmembrane</keyword>
<evidence type="ECO:0000256" key="4">
    <source>
        <dbReference type="ARBA" id="ARBA00014213"/>
    </source>
</evidence>
<organism evidence="13 14">
    <name type="scientific">Pseudobowmanella zhangzhouensis</name>
    <dbReference type="NCBI Taxonomy" id="1537679"/>
    <lineage>
        <taxon>Bacteria</taxon>
        <taxon>Pseudomonadati</taxon>
        <taxon>Pseudomonadota</taxon>
        <taxon>Gammaproteobacteria</taxon>
        <taxon>Alteromonadales</taxon>
        <taxon>Alteromonadaceae</taxon>
    </lineage>
</organism>
<evidence type="ECO:0000256" key="8">
    <source>
        <dbReference type="ARBA" id="ARBA00022692"/>
    </source>
</evidence>
<evidence type="ECO:0000256" key="7">
    <source>
        <dbReference type="ARBA" id="ARBA00022519"/>
    </source>
</evidence>
<comment type="subunit">
    <text evidence="11">Component of the lipopolysaccharide transport and assembly complex. The LptBFG transporter is composed of two ATP-binding proteins (LptB) and two transmembrane proteins (LptF and LptG).</text>
</comment>
<sequence>MLIFRYLLSETLKSQVAVFLVLMAIFITQKFVRVLAEATNGDIPANTVLSFLSLQLPVLAALVLPLSLFLGIMLAHGRFYADSEMAVMRACGISEWYVTRVTLALGGLMALITAFLTLWLAPLAVEQEYQLEDKLGAETGLTTLIPGRFQETANKQAVMFVHDIGDEDNQLEGVFLVRQKAPGSEDLHLIYSQTGKVETESNGAQKLVLAEGAQYEGSLGQRDFQVVEFAEYQVQIAEQQTEQQRRKLTAYPTQELIGDDSLDALAELQWRIAIPLSIPFLILIAVPLSAVEPRQGRFGKMFPALMLYLGYFMLLMAGRKLLEDGKIPANLGLWWVHAVMLLIGTFLLVRGRTFGVRIRAQLKGRKA</sequence>
<evidence type="ECO:0000256" key="12">
    <source>
        <dbReference type="SAM" id="Phobius"/>
    </source>
</evidence>
<evidence type="ECO:0000256" key="3">
    <source>
        <dbReference type="ARBA" id="ARBA00007725"/>
    </source>
</evidence>
<comment type="subcellular location">
    <subcellularLocation>
        <location evidence="2">Cell inner membrane</location>
        <topology evidence="2">Multi-pass membrane protein</topology>
    </subcellularLocation>
</comment>
<dbReference type="InterPro" id="IPR030922">
    <property type="entry name" value="LptF"/>
</dbReference>
<dbReference type="NCBIfam" id="TIGR04407">
    <property type="entry name" value="LptF_YjgP"/>
    <property type="match status" value="1"/>
</dbReference>
<evidence type="ECO:0000256" key="2">
    <source>
        <dbReference type="ARBA" id="ARBA00004429"/>
    </source>
</evidence>
<feature type="transmembrane region" description="Helical" evidence="12">
    <location>
        <begin position="52"/>
        <end position="76"/>
    </location>
</feature>
<protein>
    <recommendedName>
        <fullName evidence="4">Lipopolysaccharide export system permease protein LptF</fullName>
    </recommendedName>
</protein>
<accession>A0ABW1XPI4</accession>
<dbReference type="RefSeq" id="WP_131258585.1">
    <property type="nucleotide sequence ID" value="NZ_JBHSUS010000001.1"/>
</dbReference>
<keyword evidence="10 12" id="KW-0472">Membrane</keyword>
<dbReference type="EMBL" id="JBHSUS010000001">
    <property type="protein sequence ID" value="MFC6441077.1"/>
    <property type="molecule type" value="Genomic_DNA"/>
</dbReference>
<comment type="caution">
    <text evidence="13">The sequence shown here is derived from an EMBL/GenBank/DDBJ whole genome shotgun (WGS) entry which is preliminary data.</text>
</comment>
<evidence type="ECO:0000256" key="5">
    <source>
        <dbReference type="ARBA" id="ARBA00022448"/>
    </source>
</evidence>
<feature type="transmembrane region" description="Helical" evidence="12">
    <location>
        <begin position="272"/>
        <end position="290"/>
    </location>
</feature>
<feature type="transmembrane region" description="Helical" evidence="12">
    <location>
        <begin position="97"/>
        <end position="121"/>
    </location>
</feature>
<keyword evidence="7" id="KW-0997">Cell inner membrane</keyword>
<evidence type="ECO:0000256" key="6">
    <source>
        <dbReference type="ARBA" id="ARBA00022475"/>
    </source>
</evidence>
<feature type="transmembrane region" description="Helical" evidence="12">
    <location>
        <begin position="331"/>
        <end position="349"/>
    </location>
</feature>
<feature type="transmembrane region" description="Helical" evidence="12">
    <location>
        <begin position="302"/>
        <end position="319"/>
    </location>
</feature>
<dbReference type="PANTHER" id="PTHR33529">
    <property type="entry name" value="SLR0882 PROTEIN-RELATED"/>
    <property type="match status" value="1"/>
</dbReference>
<keyword evidence="14" id="KW-1185">Reference proteome</keyword>
<gene>
    <name evidence="13" type="primary">lptF</name>
    <name evidence="13" type="ORF">ACFP85_13065</name>
</gene>
<evidence type="ECO:0000313" key="13">
    <source>
        <dbReference type="EMBL" id="MFC6441077.1"/>
    </source>
</evidence>
<dbReference type="Proteomes" id="UP001596364">
    <property type="component" value="Unassembled WGS sequence"/>
</dbReference>
<reference evidence="14" key="1">
    <citation type="journal article" date="2019" name="Int. J. Syst. Evol. Microbiol.">
        <title>The Global Catalogue of Microorganisms (GCM) 10K type strain sequencing project: providing services to taxonomists for standard genome sequencing and annotation.</title>
        <authorList>
            <consortium name="The Broad Institute Genomics Platform"/>
            <consortium name="The Broad Institute Genome Sequencing Center for Infectious Disease"/>
            <person name="Wu L."/>
            <person name="Ma J."/>
        </authorList>
    </citation>
    <scope>NUCLEOTIDE SEQUENCE [LARGE SCALE GENOMIC DNA]</scope>
    <source>
        <strain evidence="14">CGMCC 1.16031</strain>
    </source>
</reference>
<evidence type="ECO:0000256" key="1">
    <source>
        <dbReference type="ARBA" id="ARBA00002265"/>
    </source>
</evidence>
<evidence type="ECO:0000256" key="11">
    <source>
        <dbReference type="ARBA" id="ARBA00026081"/>
    </source>
</evidence>
<dbReference type="Pfam" id="PF03739">
    <property type="entry name" value="LptF_LptG"/>
    <property type="match status" value="1"/>
</dbReference>
<comment type="similarity">
    <text evidence="3">Belongs to the LptF/LptG family.</text>
</comment>